<dbReference type="Pfam" id="PF03466">
    <property type="entry name" value="LysR_substrate"/>
    <property type="match status" value="1"/>
</dbReference>
<evidence type="ECO:0000256" key="3">
    <source>
        <dbReference type="ARBA" id="ARBA00023125"/>
    </source>
</evidence>
<keyword evidence="2" id="KW-0805">Transcription regulation</keyword>
<evidence type="ECO:0000256" key="4">
    <source>
        <dbReference type="ARBA" id="ARBA00023163"/>
    </source>
</evidence>
<dbReference type="PRINTS" id="PR00039">
    <property type="entry name" value="HTHLYSR"/>
</dbReference>
<keyword evidence="7" id="KW-1185">Reference proteome</keyword>
<dbReference type="Pfam" id="PF00126">
    <property type="entry name" value="HTH_1"/>
    <property type="match status" value="1"/>
</dbReference>
<dbReference type="CDD" id="cd05466">
    <property type="entry name" value="PBP2_LTTR_substrate"/>
    <property type="match status" value="1"/>
</dbReference>
<dbReference type="SUPFAM" id="SSF46785">
    <property type="entry name" value="Winged helix' DNA-binding domain"/>
    <property type="match status" value="1"/>
</dbReference>
<reference evidence="6 7" key="1">
    <citation type="journal article" date="2019" name="Int. J. Syst. Evol. Microbiol.">
        <title>The Global Catalogue of Microorganisms (GCM) 10K type strain sequencing project: providing services to taxonomists for standard genome sequencing and annotation.</title>
        <authorList>
            <consortium name="The Broad Institute Genomics Platform"/>
            <consortium name="The Broad Institute Genome Sequencing Center for Infectious Disease"/>
            <person name="Wu L."/>
            <person name="Ma J."/>
        </authorList>
    </citation>
    <scope>NUCLEOTIDE SEQUENCE [LARGE SCALE GENOMIC DNA]</scope>
    <source>
        <strain evidence="6 7">JCM 13008</strain>
    </source>
</reference>
<evidence type="ECO:0000256" key="1">
    <source>
        <dbReference type="ARBA" id="ARBA00009437"/>
    </source>
</evidence>
<dbReference type="PROSITE" id="PS50931">
    <property type="entry name" value="HTH_LYSR"/>
    <property type="match status" value="1"/>
</dbReference>
<dbReference type="Gene3D" id="3.40.190.290">
    <property type="match status" value="1"/>
</dbReference>
<dbReference type="PANTHER" id="PTHR30346:SF0">
    <property type="entry name" value="HCA OPERON TRANSCRIPTIONAL ACTIVATOR HCAR"/>
    <property type="match status" value="1"/>
</dbReference>
<evidence type="ECO:0000259" key="5">
    <source>
        <dbReference type="PROSITE" id="PS50931"/>
    </source>
</evidence>
<name>A0ABN1U158_9ACTN</name>
<dbReference type="InterPro" id="IPR005119">
    <property type="entry name" value="LysR_subst-bd"/>
</dbReference>
<protein>
    <submittedName>
        <fullName evidence="6">LysR family transcriptional regulator</fullName>
    </submittedName>
</protein>
<dbReference type="Gene3D" id="1.10.10.10">
    <property type="entry name" value="Winged helix-like DNA-binding domain superfamily/Winged helix DNA-binding domain"/>
    <property type="match status" value="1"/>
</dbReference>
<dbReference type="InterPro" id="IPR036388">
    <property type="entry name" value="WH-like_DNA-bd_sf"/>
</dbReference>
<dbReference type="Proteomes" id="UP001501581">
    <property type="component" value="Unassembled WGS sequence"/>
</dbReference>
<accession>A0ABN1U158</accession>
<dbReference type="EMBL" id="BAAALG010000013">
    <property type="protein sequence ID" value="GAA1112225.1"/>
    <property type="molecule type" value="Genomic_DNA"/>
</dbReference>
<dbReference type="PANTHER" id="PTHR30346">
    <property type="entry name" value="TRANSCRIPTIONAL DUAL REGULATOR HCAR-RELATED"/>
    <property type="match status" value="1"/>
</dbReference>
<evidence type="ECO:0000256" key="2">
    <source>
        <dbReference type="ARBA" id="ARBA00023015"/>
    </source>
</evidence>
<evidence type="ECO:0000313" key="7">
    <source>
        <dbReference type="Proteomes" id="UP001501581"/>
    </source>
</evidence>
<proteinExistence type="inferred from homology"/>
<feature type="domain" description="HTH lysR-type" evidence="5">
    <location>
        <begin position="1"/>
        <end position="58"/>
    </location>
</feature>
<comment type="similarity">
    <text evidence="1">Belongs to the LysR transcriptional regulatory family.</text>
</comment>
<dbReference type="InterPro" id="IPR000847">
    <property type="entry name" value="LysR_HTH_N"/>
</dbReference>
<dbReference type="SUPFAM" id="SSF53850">
    <property type="entry name" value="Periplasmic binding protein-like II"/>
    <property type="match status" value="1"/>
</dbReference>
<evidence type="ECO:0000313" key="6">
    <source>
        <dbReference type="EMBL" id="GAA1112225.1"/>
    </source>
</evidence>
<sequence>MRIEQLEYLTAVTRHGSLRRASEHLHLSQPALSESVRNLERELGVNLLDRRRSGARISRDGRDLLQHMQDVLDAVERLRSAADKQHHAGQLVRLATVNAGTVPLVAPALSAFRAARPHAHVEMINARQVAIHEGLLEGSLDLGLVNRLESDDVPPGIRSIDLISGHPVVVLRADHPLAAQPAISLSDFKAEPFIAMRTGYLMHRFTRRLLDGEHPHLVCSTDGAEMGKVLVAEGIGVTVLPDFSVAGDPLERTGLLVARPLATPVPAVTLSLQHRDVGQLPTAAHDLAAALVRQARQVRSYPVEATGT</sequence>
<dbReference type="RefSeq" id="WP_343996385.1">
    <property type="nucleotide sequence ID" value="NZ_BAAALG010000013.1"/>
</dbReference>
<organism evidence="6 7">
    <name type="scientific">Nocardioides dubius</name>
    <dbReference type="NCBI Taxonomy" id="317019"/>
    <lineage>
        <taxon>Bacteria</taxon>
        <taxon>Bacillati</taxon>
        <taxon>Actinomycetota</taxon>
        <taxon>Actinomycetes</taxon>
        <taxon>Propionibacteriales</taxon>
        <taxon>Nocardioidaceae</taxon>
        <taxon>Nocardioides</taxon>
    </lineage>
</organism>
<keyword evidence="3" id="KW-0238">DNA-binding</keyword>
<gene>
    <name evidence="6" type="ORF">GCM10009668_37250</name>
</gene>
<dbReference type="InterPro" id="IPR036390">
    <property type="entry name" value="WH_DNA-bd_sf"/>
</dbReference>
<keyword evidence="4" id="KW-0804">Transcription</keyword>
<comment type="caution">
    <text evidence="6">The sequence shown here is derived from an EMBL/GenBank/DDBJ whole genome shotgun (WGS) entry which is preliminary data.</text>
</comment>